<feature type="compositionally biased region" description="Basic and acidic residues" evidence="1">
    <location>
        <begin position="15"/>
        <end position="24"/>
    </location>
</feature>
<accession>W2R8E8</accession>
<sequence>MTTTSQAYSVGTLNRVREQNRRSSREHCHRDARCFAFEDYIRSTNTTQKLKFAAIYGRVNSEDDILLSIHIF</sequence>
<feature type="region of interest" description="Disordered" evidence="1">
    <location>
        <begin position="1"/>
        <end position="24"/>
    </location>
</feature>
<dbReference type="GeneID" id="20189712"/>
<reference evidence="2 3" key="2">
    <citation type="submission" date="2013-11" db="EMBL/GenBank/DDBJ databases">
        <title>The Genome Sequence of Phytophthora parasitica INRA-310.</title>
        <authorList>
            <consortium name="The Broad Institute Genomics Platform"/>
            <person name="Russ C."/>
            <person name="Tyler B."/>
            <person name="Panabieres F."/>
            <person name="Shan W."/>
            <person name="Tripathy S."/>
            <person name="Grunwald N."/>
            <person name="Machado M."/>
            <person name="Johnson C.S."/>
            <person name="Arredondo F."/>
            <person name="Hong C."/>
            <person name="Coffey M."/>
            <person name="Young S.K."/>
            <person name="Zeng Q."/>
            <person name="Gargeya S."/>
            <person name="Fitzgerald M."/>
            <person name="Abouelleil A."/>
            <person name="Alvarado L."/>
            <person name="Chapman S.B."/>
            <person name="Gainer-Dewar J."/>
            <person name="Goldberg J."/>
            <person name="Griggs A."/>
            <person name="Gujja S."/>
            <person name="Hansen M."/>
            <person name="Howarth C."/>
            <person name="Imamovic A."/>
            <person name="Ireland A."/>
            <person name="Larimer J."/>
            <person name="McCowan C."/>
            <person name="Murphy C."/>
            <person name="Pearson M."/>
            <person name="Poon T.W."/>
            <person name="Priest M."/>
            <person name="Roberts A."/>
            <person name="Saif S."/>
            <person name="Shea T."/>
            <person name="Sykes S."/>
            <person name="Wortman J."/>
            <person name="Nusbaum C."/>
            <person name="Birren B."/>
        </authorList>
    </citation>
    <scope>NUCLEOTIDE SEQUENCE [LARGE SCALE GENOMIC DNA]</scope>
    <source>
        <strain evidence="2 3">INRA-310</strain>
    </source>
</reference>
<evidence type="ECO:0000313" key="2">
    <source>
        <dbReference type="EMBL" id="ETN21672.1"/>
    </source>
</evidence>
<dbReference type="EMBL" id="KI669563">
    <property type="protein sequence ID" value="ETN21672.1"/>
    <property type="molecule type" value="Genomic_DNA"/>
</dbReference>
<feature type="compositionally biased region" description="Polar residues" evidence="1">
    <location>
        <begin position="1"/>
        <end position="12"/>
    </location>
</feature>
<dbReference type="RefSeq" id="XP_008893814.1">
    <property type="nucleotide sequence ID" value="XM_008895566.1"/>
</dbReference>
<gene>
    <name evidence="2" type="ORF">PPTG_21113</name>
</gene>
<reference evidence="3" key="1">
    <citation type="submission" date="2011-12" db="EMBL/GenBank/DDBJ databases">
        <authorList>
            <consortium name="The Broad Institute Genome Sequencing Platform"/>
            <person name="Russ C."/>
            <person name="Tyler B."/>
            <person name="Panabieres F."/>
            <person name="Shan W."/>
            <person name="Tripathy S."/>
            <person name="Grunwald N."/>
            <person name="Machado M."/>
            <person name="Young S.K."/>
            <person name="Zeng Q."/>
            <person name="Gargeya S."/>
            <person name="Fitzgerald M."/>
            <person name="Haas B."/>
            <person name="Abouelleil A."/>
            <person name="Alvarado L."/>
            <person name="Arachchi H.M."/>
            <person name="Berlin A."/>
            <person name="Chapman S.B."/>
            <person name="Gearin G."/>
            <person name="Goldberg J."/>
            <person name="Griggs A."/>
            <person name="Gujja S."/>
            <person name="Hansen M."/>
            <person name="Heiman D."/>
            <person name="Howarth C."/>
            <person name="Larimer J."/>
            <person name="Lui A."/>
            <person name="MacDonald P.J.P."/>
            <person name="McCowen C."/>
            <person name="Montmayeur A."/>
            <person name="Murphy C."/>
            <person name="Neiman D."/>
            <person name="Pearson M."/>
            <person name="Priest M."/>
            <person name="Roberts A."/>
            <person name="Saif S."/>
            <person name="Shea T."/>
            <person name="Sisk P."/>
            <person name="Stolte C."/>
            <person name="Sykes S."/>
            <person name="Wortman J."/>
            <person name="Nusbaum C."/>
            <person name="Birren B."/>
        </authorList>
    </citation>
    <scope>NUCLEOTIDE SEQUENCE [LARGE SCALE GENOMIC DNA]</scope>
    <source>
        <strain evidence="3">INRA-310</strain>
    </source>
</reference>
<dbReference type="AlphaFoldDB" id="W2R8E8"/>
<name>W2R8E8_PHYN3</name>
<proteinExistence type="predicted"/>
<protein>
    <submittedName>
        <fullName evidence="2">Uncharacterized protein</fullName>
    </submittedName>
</protein>
<evidence type="ECO:0000256" key="1">
    <source>
        <dbReference type="SAM" id="MobiDB-lite"/>
    </source>
</evidence>
<evidence type="ECO:0000313" key="3">
    <source>
        <dbReference type="Proteomes" id="UP000018817"/>
    </source>
</evidence>
<dbReference type="VEuPathDB" id="FungiDB:PPTG_21113"/>
<dbReference type="Proteomes" id="UP000018817">
    <property type="component" value="Unassembled WGS sequence"/>
</dbReference>
<organism evidence="2 3">
    <name type="scientific">Phytophthora nicotianae (strain INRA-310)</name>
    <name type="common">Phytophthora parasitica</name>
    <dbReference type="NCBI Taxonomy" id="761204"/>
    <lineage>
        <taxon>Eukaryota</taxon>
        <taxon>Sar</taxon>
        <taxon>Stramenopiles</taxon>
        <taxon>Oomycota</taxon>
        <taxon>Peronosporomycetes</taxon>
        <taxon>Peronosporales</taxon>
        <taxon>Peronosporaceae</taxon>
        <taxon>Phytophthora</taxon>
    </lineage>
</organism>